<dbReference type="EMBL" id="PZZZ01000001">
    <property type="protein sequence ID" value="PTM98884.1"/>
    <property type="molecule type" value="Genomic_DNA"/>
</dbReference>
<name>A0A2T5BIS6_MYCDI</name>
<protein>
    <submittedName>
        <fullName evidence="1">Uncharacterized protein</fullName>
    </submittedName>
</protein>
<keyword evidence="2" id="KW-1185">Reference proteome</keyword>
<accession>A0A2T5BIS6</accession>
<reference evidence="1 2" key="1">
    <citation type="submission" date="2018-04" db="EMBL/GenBank/DDBJ databases">
        <title>Genomic Encyclopedia of Type Strains, Phase IV (KMG-IV): sequencing the most valuable type-strain genomes for metagenomic binning, comparative biology and taxonomic classification.</title>
        <authorList>
            <person name="Goeker M."/>
        </authorList>
    </citation>
    <scope>NUCLEOTIDE SEQUENCE [LARGE SCALE GENOMIC DNA]</scope>
    <source>
        <strain evidence="1 2">DSM 7138</strain>
    </source>
</reference>
<sequence length="219" mass="24148">MSRPVVIPLDHVQLKDRGLVVCDIDEVVLEYLSPFTAYLRSRGHDLLPRSFRLHGNIVETASGQAVLDAVVDALQEDFFAAQEAWQTPAALAVETLAALGRDADVVFLTAMPPRHAEARRRLLDRLGLPFPMLATEEPKGPVVSALHRSRPLPLAFVDDIHGNHRSVQASAPEALLVHLMANQVFRAMAPEAGDSIHCASDWREAERIIRAHFAQPARP</sequence>
<evidence type="ECO:0000313" key="2">
    <source>
        <dbReference type="Proteomes" id="UP000241247"/>
    </source>
</evidence>
<dbReference type="AlphaFoldDB" id="A0A2T5BIS6"/>
<gene>
    <name evidence="1" type="ORF">C7449_101550</name>
</gene>
<proteinExistence type="predicted"/>
<dbReference type="RefSeq" id="WP_108001212.1">
    <property type="nucleotide sequence ID" value="NZ_JBHEEX010000006.1"/>
</dbReference>
<dbReference type="Proteomes" id="UP000241247">
    <property type="component" value="Unassembled WGS sequence"/>
</dbReference>
<organism evidence="1 2">
    <name type="scientific">Mycoplana dimorpha</name>
    <dbReference type="NCBI Taxonomy" id="28320"/>
    <lineage>
        <taxon>Bacteria</taxon>
        <taxon>Pseudomonadati</taxon>
        <taxon>Pseudomonadota</taxon>
        <taxon>Alphaproteobacteria</taxon>
        <taxon>Hyphomicrobiales</taxon>
        <taxon>Rhizobiaceae</taxon>
        <taxon>Mycoplana</taxon>
    </lineage>
</organism>
<comment type="caution">
    <text evidence="1">The sequence shown here is derived from an EMBL/GenBank/DDBJ whole genome shotgun (WGS) entry which is preliminary data.</text>
</comment>
<dbReference type="OrthoDB" id="7192139at2"/>
<evidence type="ECO:0000313" key="1">
    <source>
        <dbReference type="EMBL" id="PTM98884.1"/>
    </source>
</evidence>